<dbReference type="InterPro" id="IPR013751">
    <property type="entry name" value="ACP_syn_III_N"/>
</dbReference>
<evidence type="ECO:0000256" key="2">
    <source>
        <dbReference type="ARBA" id="ARBA00023315"/>
    </source>
</evidence>
<dbReference type="GO" id="GO:0033818">
    <property type="term" value="F:beta-ketoacyl-acyl-carrier-protein synthase III activity"/>
    <property type="evidence" value="ECO:0007669"/>
    <property type="project" value="UniProtKB-EC"/>
</dbReference>
<keyword evidence="2 5" id="KW-0012">Acyltransferase</keyword>
<evidence type="ECO:0000256" key="1">
    <source>
        <dbReference type="ARBA" id="ARBA00022679"/>
    </source>
</evidence>
<gene>
    <name evidence="5" type="primary">fabH_3</name>
    <name evidence="5" type="ORF">SPACI_051600</name>
</gene>
<dbReference type="EMBL" id="CP155571">
    <property type="protein sequence ID" value="XFO75049.1"/>
    <property type="molecule type" value="Genomic_DNA"/>
</dbReference>
<proteinExistence type="predicted"/>
<dbReference type="PANTHER" id="PTHR34069:SF2">
    <property type="entry name" value="BETA-KETOACYL-[ACYL-CARRIER-PROTEIN] SYNTHASE III"/>
    <property type="match status" value="1"/>
</dbReference>
<keyword evidence="6" id="KW-1185">Reference proteome</keyword>
<protein>
    <submittedName>
        <fullName evidence="5">3-oxoacyl-[acyl-carrier-protein] synthase 3</fullName>
        <ecNumber evidence="5">2.3.1.180</ecNumber>
    </submittedName>
</protein>
<dbReference type="PANTHER" id="PTHR34069">
    <property type="entry name" value="3-OXOACYL-[ACYL-CARRIER-PROTEIN] SYNTHASE 3"/>
    <property type="match status" value="1"/>
</dbReference>
<dbReference type="Gene3D" id="3.40.47.10">
    <property type="match status" value="1"/>
</dbReference>
<keyword evidence="1 5" id="KW-0808">Transferase</keyword>
<evidence type="ECO:0000313" key="5">
    <source>
        <dbReference type="EMBL" id="XFO75049.1"/>
    </source>
</evidence>
<feature type="domain" description="Beta-ketoacyl-[acyl-carrier-protein] synthase III N-terminal" evidence="4">
    <location>
        <begin position="129"/>
        <end position="208"/>
    </location>
</feature>
<dbReference type="Proteomes" id="UP000216052">
    <property type="component" value="Chromosome"/>
</dbReference>
<dbReference type="CDD" id="cd00830">
    <property type="entry name" value="KAS_III"/>
    <property type="match status" value="1"/>
</dbReference>
<feature type="domain" description="Beta-ketoacyl-[acyl-carrier-protein] synthase III C-terminal" evidence="3">
    <location>
        <begin position="269"/>
        <end position="357"/>
    </location>
</feature>
<reference evidence="5" key="1">
    <citation type="submission" date="2024-05" db="EMBL/GenBank/DDBJ databases">
        <title>Isolation and characterization of Sporomusa carbonis sp. nov., a carboxydotrophic hydrogenogen in the genus of Sporomusa isolated from a charcoal burning pile.</title>
        <authorList>
            <person name="Boeer T."/>
            <person name="Rosenbaum F."/>
            <person name="Eysell L."/>
            <person name="Mueller V."/>
            <person name="Daniel R."/>
            <person name="Poehlein A."/>
        </authorList>
    </citation>
    <scope>NUCLEOTIDE SEQUENCE [LARGE SCALE GENOMIC DNA]</scope>
    <source>
        <strain evidence="5">DSM 3132</strain>
    </source>
</reference>
<organism evidence="5 6">
    <name type="scientific">Sporomusa acidovorans (strain ATCC 49682 / DSM 3132 / Mol)</name>
    <dbReference type="NCBI Taxonomy" id="1123286"/>
    <lineage>
        <taxon>Bacteria</taxon>
        <taxon>Bacillati</taxon>
        <taxon>Bacillota</taxon>
        <taxon>Negativicutes</taxon>
        <taxon>Selenomonadales</taxon>
        <taxon>Sporomusaceae</taxon>
        <taxon>Sporomusa</taxon>
    </lineage>
</organism>
<evidence type="ECO:0000313" key="6">
    <source>
        <dbReference type="Proteomes" id="UP000216052"/>
    </source>
</evidence>
<dbReference type="InterPro" id="IPR013747">
    <property type="entry name" value="ACP_syn_III_C"/>
</dbReference>
<dbReference type="Pfam" id="PF08545">
    <property type="entry name" value="ACP_syn_III"/>
    <property type="match status" value="1"/>
</dbReference>
<name>A0ABZ3J9F9_SPOA4</name>
<dbReference type="NCBIfam" id="NF006829">
    <property type="entry name" value="PRK09352.1"/>
    <property type="match status" value="1"/>
</dbReference>
<dbReference type="SUPFAM" id="SSF53901">
    <property type="entry name" value="Thiolase-like"/>
    <property type="match status" value="1"/>
</dbReference>
<evidence type="ECO:0000259" key="3">
    <source>
        <dbReference type="Pfam" id="PF08541"/>
    </source>
</evidence>
<evidence type="ECO:0000259" key="4">
    <source>
        <dbReference type="Pfam" id="PF08545"/>
    </source>
</evidence>
<accession>A0ABZ3J9F9</accession>
<dbReference type="EC" id="2.3.1.180" evidence="5"/>
<dbReference type="InterPro" id="IPR016039">
    <property type="entry name" value="Thiolase-like"/>
</dbReference>
<sequence length="363" mass="39692">MSQTVRSELINITVREEKLLTVAVIKSIASFFPESVLTNDMLIREGGWDWNPEDIFQKTGISVRHIAKEGECASDLGVAAANRLFDNGCCLKEDIDYLIFCTQSPDYFLPTTACIIQQRLGLKTSCGALDINQGCSGFIYGLSLAKGLIETKIASNILLITAETYSKYINPKDRSTRTIFGDGAAATLIGTADGTQESIGPFALGTDGKGAANLIVPAGGKRMPVSKATSVETEDEGGNIRSLNNLYMNGPEIFNFTLKTVPKATQELLEKTGRQLLEIDYFIFHQANKFMLERLRDKMKIPESRFFNNLESGNTVSSTIPVALETALKQDLIQLGDEVMLVGFGVGYSWAACLVKISEKILI</sequence>
<dbReference type="Pfam" id="PF08541">
    <property type="entry name" value="ACP_syn_III_C"/>
    <property type="match status" value="1"/>
</dbReference>